<proteinExistence type="predicted"/>
<dbReference type="EMBL" id="FNSA01000003">
    <property type="protein sequence ID" value="SEC74822.1"/>
    <property type="molecule type" value="Genomic_DNA"/>
</dbReference>
<name>A0A1H4V146_TSUTY</name>
<accession>A0A1H4V146</accession>
<protein>
    <submittedName>
        <fullName evidence="1">Uncharacterized protein</fullName>
    </submittedName>
</protein>
<keyword evidence="2" id="KW-1185">Reference proteome</keyword>
<gene>
    <name evidence="1" type="ORF">SAMN04489793_3109</name>
</gene>
<dbReference type="STRING" id="57704.SAMN04489793_3109"/>
<sequence length="123" mass="13352">MHVGHALIERVQREHVFQCPDSNIYCPHGGPGECADAYCLSCTEAWPCAARVLADELAGLRTGYLPALVGAGGALRRIGSPVDDVQIATFLTRKYALRWPEREFVVAVAREYPLQACAAEVPA</sequence>
<dbReference type="AlphaFoldDB" id="A0A1H4V146"/>
<dbReference type="RefSeq" id="WP_068742881.1">
    <property type="nucleotide sequence ID" value="NZ_FNSA01000003.1"/>
</dbReference>
<dbReference type="Proteomes" id="UP000182241">
    <property type="component" value="Unassembled WGS sequence"/>
</dbReference>
<evidence type="ECO:0000313" key="2">
    <source>
        <dbReference type="Proteomes" id="UP000182241"/>
    </source>
</evidence>
<evidence type="ECO:0000313" key="1">
    <source>
        <dbReference type="EMBL" id="SEC74822.1"/>
    </source>
</evidence>
<organism evidence="1 2">
    <name type="scientific">Tsukamurella tyrosinosolvens</name>
    <dbReference type="NCBI Taxonomy" id="57704"/>
    <lineage>
        <taxon>Bacteria</taxon>
        <taxon>Bacillati</taxon>
        <taxon>Actinomycetota</taxon>
        <taxon>Actinomycetes</taxon>
        <taxon>Mycobacteriales</taxon>
        <taxon>Tsukamurellaceae</taxon>
        <taxon>Tsukamurella</taxon>
    </lineage>
</organism>
<reference evidence="2" key="1">
    <citation type="submission" date="2016-10" db="EMBL/GenBank/DDBJ databases">
        <authorList>
            <person name="Varghese N."/>
            <person name="Submissions S."/>
        </authorList>
    </citation>
    <scope>NUCLEOTIDE SEQUENCE [LARGE SCALE GENOMIC DNA]</scope>
    <source>
        <strain evidence="2">DSM 44234</strain>
    </source>
</reference>